<dbReference type="InterPro" id="IPR001171">
    <property type="entry name" value="ERG24_DHCR-like"/>
</dbReference>
<dbReference type="GO" id="GO:0050613">
    <property type="term" value="F:Delta14-sterol reductase activity"/>
    <property type="evidence" value="ECO:0007669"/>
    <property type="project" value="UniProtKB-EC"/>
</dbReference>
<evidence type="ECO:0000256" key="3">
    <source>
        <dbReference type="ARBA" id="ARBA00012413"/>
    </source>
</evidence>
<dbReference type="GO" id="GO:0016126">
    <property type="term" value="P:sterol biosynthetic process"/>
    <property type="evidence" value="ECO:0007669"/>
    <property type="project" value="UniProtKB-KW"/>
</dbReference>
<dbReference type="PROSITE" id="PS01017">
    <property type="entry name" value="STEROL_REDUCT_1"/>
    <property type="match status" value="1"/>
</dbReference>
<dbReference type="FunFam" id="1.20.120.1630:FF:000011">
    <property type="entry name" value="Delta(14)-sterol reductase"/>
    <property type="match status" value="1"/>
</dbReference>
<evidence type="ECO:0000256" key="4">
    <source>
        <dbReference type="ARBA" id="ARBA00022516"/>
    </source>
</evidence>
<keyword evidence="5 19" id="KW-0812">Transmembrane</keyword>
<evidence type="ECO:0000256" key="7">
    <source>
        <dbReference type="ARBA" id="ARBA00022955"/>
    </source>
</evidence>
<sequence length="483" mass="54524">MAKSTQTTFSYEFGGPIGALATMLLLPVVIVLLILWSDLGHITFDTKSLHSTFVSLGGEDIEMYWTCVKVLGGWLSGTVLLTFLLPGQIRSGVKITRSSLPSFSLNYLLNGHLQFWTTLLSLFLGCSLNFKRTVCSAPANSSFFLSWSEPAAVISTSLTYEITFSSPFQTLSQLHTLLFPLSITTIVFSFLFSIFLYVKSFSKNAILAEGGNSGNLIYDLFIGRELNPRLVNDPVSEKTKHNYIFNSLRDFDLKQFCELKPGLIAWVVLDLAMLAKQHQTLGHITGSMILLNLNQSLYVWDALYNEISILTTMDITTDGFGYMLAFGDLAWVPFTYSIQAYYLVKHDPNLSPISLLLIAGLNMLGYKIFRGANTQKDVFRRDPDSEACKEWEYIDTKRGTKLLTSGWWGIARKVNYTGDWLMGLSWCLVCGGGSIVPYFYAIYFTILLVHRSIRDDHFCSVKYGDDWGRYKEKVPYRFVPLIF</sequence>
<keyword evidence="6" id="KW-0521">NADP</keyword>
<dbReference type="Proteomes" id="UP001162640">
    <property type="component" value="Unassembled WGS sequence"/>
</dbReference>
<comment type="caution">
    <text evidence="20">The sequence shown here is derived from an EMBL/GenBank/DDBJ whole genome shotgun (WGS) entry which is preliminary data.</text>
</comment>
<feature type="non-terminal residue" evidence="20">
    <location>
        <position position="483"/>
    </location>
</feature>
<dbReference type="Gene3D" id="1.20.120.1630">
    <property type="match status" value="1"/>
</dbReference>
<accession>A0A9W7BQC7</accession>
<evidence type="ECO:0000256" key="14">
    <source>
        <dbReference type="ARBA" id="ARBA00023221"/>
    </source>
</evidence>
<feature type="non-terminal residue" evidence="20">
    <location>
        <position position="1"/>
    </location>
</feature>
<dbReference type="GO" id="GO:0005789">
    <property type="term" value="C:endoplasmic reticulum membrane"/>
    <property type="evidence" value="ECO:0007669"/>
    <property type="project" value="TreeGrafter"/>
</dbReference>
<evidence type="ECO:0000256" key="17">
    <source>
        <dbReference type="ARBA" id="ARBA00060577"/>
    </source>
</evidence>
<keyword evidence="14" id="KW-0753">Steroid metabolism</keyword>
<keyword evidence="8 19" id="KW-1133">Transmembrane helix</keyword>
<keyword evidence="4" id="KW-0444">Lipid biosynthesis</keyword>
<keyword evidence="11" id="KW-0443">Lipid metabolism</keyword>
<evidence type="ECO:0000256" key="16">
    <source>
        <dbReference type="ARBA" id="ARBA00031227"/>
    </source>
</evidence>
<feature type="transmembrane region" description="Helical" evidence="19">
    <location>
        <begin position="107"/>
        <end position="130"/>
    </location>
</feature>
<evidence type="ECO:0000256" key="15">
    <source>
        <dbReference type="ARBA" id="ARBA00030165"/>
    </source>
</evidence>
<dbReference type="EC" id="1.3.1.70" evidence="3"/>
<evidence type="ECO:0000256" key="5">
    <source>
        <dbReference type="ARBA" id="ARBA00022692"/>
    </source>
</evidence>
<keyword evidence="9" id="KW-0560">Oxidoreductase</keyword>
<evidence type="ECO:0000256" key="6">
    <source>
        <dbReference type="ARBA" id="ARBA00022857"/>
    </source>
</evidence>
<evidence type="ECO:0000256" key="2">
    <source>
        <dbReference type="ARBA" id="ARBA00005402"/>
    </source>
</evidence>
<dbReference type="PROSITE" id="PS01018">
    <property type="entry name" value="STEROL_REDUCT_2"/>
    <property type="match status" value="1"/>
</dbReference>
<feature type="transmembrane region" description="Helical" evidence="19">
    <location>
        <begin position="177"/>
        <end position="198"/>
    </location>
</feature>
<feature type="transmembrane region" description="Helical" evidence="19">
    <location>
        <begin position="63"/>
        <end position="86"/>
    </location>
</feature>
<comment type="pathway">
    <text evidence="17">Steroid biosynthesis.</text>
</comment>
<evidence type="ECO:0000256" key="13">
    <source>
        <dbReference type="ARBA" id="ARBA00023166"/>
    </source>
</evidence>
<dbReference type="InterPro" id="IPR018083">
    <property type="entry name" value="Sterol_reductase_CS"/>
</dbReference>
<evidence type="ECO:0000256" key="12">
    <source>
        <dbReference type="ARBA" id="ARBA00023136"/>
    </source>
</evidence>
<keyword evidence="10" id="KW-0756">Sterol biosynthesis</keyword>
<reference evidence="21" key="1">
    <citation type="journal article" date="2023" name="Commun. Biol.">
        <title>Genome analysis of Parmales, the sister group of diatoms, reveals the evolutionary specialization of diatoms from phago-mixotrophs to photoautotrophs.</title>
        <authorList>
            <person name="Ban H."/>
            <person name="Sato S."/>
            <person name="Yoshikawa S."/>
            <person name="Yamada K."/>
            <person name="Nakamura Y."/>
            <person name="Ichinomiya M."/>
            <person name="Sato N."/>
            <person name="Blanc-Mathieu R."/>
            <person name="Endo H."/>
            <person name="Kuwata A."/>
            <person name="Ogata H."/>
        </authorList>
    </citation>
    <scope>NUCLEOTIDE SEQUENCE [LARGE SCALE GENOMIC DNA]</scope>
</reference>
<keyword evidence="12 19" id="KW-0472">Membrane</keyword>
<feature type="transmembrane region" description="Helical" evidence="19">
    <location>
        <begin position="350"/>
        <end position="369"/>
    </location>
</feature>
<dbReference type="PANTHER" id="PTHR21257">
    <property type="entry name" value="DELTA(14)-STEROL REDUCTASE"/>
    <property type="match status" value="1"/>
</dbReference>
<protein>
    <recommendedName>
        <fullName evidence="18">Delta(14)-sterol reductase</fullName>
        <ecNumber evidence="3">1.3.1.70</ecNumber>
    </recommendedName>
    <alternativeName>
        <fullName evidence="15">C-14 sterol reductase</fullName>
    </alternativeName>
    <alternativeName>
        <fullName evidence="16">Sterol C14-reductase</fullName>
    </alternativeName>
</protein>
<evidence type="ECO:0000256" key="19">
    <source>
        <dbReference type="SAM" id="Phobius"/>
    </source>
</evidence>
<comment type="subcellular location">
    <subcellularLocation>
        <location evidence="1">Membrane</location>
        <topology evidence="1">Multi-pass membrane protein</topology>
    </subcellularLocation>
</comment>
<evidence type="ECO:0000256" key="8">
    <source>
        <dbReference type="ARBA" id="ARBA00022989"/>
    </source>
</evidence>
<evidence type="ECO:0000256" key="1">
    <source>
        <dbReference type="ARBA" id="ARBA00004141"/>
    </source>
</evidence>
<dbReference type="AlphaFoldDB" id="A0A9W7BQC7"/>
<proteinExistence type="inferred from homology"/>
<dbReference type="PANTHER" id="PTHR21257:SF52">
    <property type="entry name" value="DELTA(14)-STEROL REDUCTASE TM7SF2"/>
    <property type="match status" value="1"/>
</dbReference>
<evidence type="ECO:0000256" key="9">
    <source>
        <dbReference type="ARBA" id="ARBA00023002"/>
    </source>
</evidence>
<keyword evidence="13" id="KW-1207">Sterol metabolism</keyword>
<name>A0A9W7BQC7_9STRA</name>
<feature type="transmembrane region" description="Helical" evidence="19">
    <location>
        <begin position="320"/>
        <end position="338"/>
    </location>
</feature>
<organism evidence="20 21">
    <name type="scientific">Triparma laevis f. inornata</name>
    <dbReference type="NCBI Taxonomy" id="1714386"/>
    <lineage>
        <taxon>Eukaryota</taxon>
        <taxon>Sar</taxon>
        <taxon>Stramenopiles</taxon>
        <taxon>Ochrophyta</taxon>
        <taxon>Bolidophyceae</taxon>
        <taxon>Parmales</taxon>
        <taxon>Triparmaceae</taxon>
        <taxon>Triparma</taxon>
    </lineage>
</organism>
<evidence type="ECO:0000313" key="20">
    <source>
        <dbReference type="EMBL" id="GMH94551.1"/>
    </source>
</evidence>
<feature type="transmembrane region" description="Helical" evidence="19">
    <location>
        <begin position="12"/>
        <end position="36"/>
    </location>
</feature>
<evidence type="ECO:0000256" key="18">
    <source>
        <dbReference type="ARBA" id="ARBA00069705"/>
    </source>
</evidence>
<feature type="transmembrane region" description="Helical" evidence="19">
    <location>
        <begin position="423"/>
        <end position="449"/>
    </location>
</feature>
<keyword evidence="7" id="KW-0752">Steroid biosynthesis</keyword>
<dbReference type="Pfam" id="PF01222">
    <property type="entry name" value="ERG4_ERG24"/>
    <property type="match status" value="1"/>
</dbReference>
<dbReference type="EMBL" id="BLQM01000562">
    <property type="protein sequence ID" value="GMH94551.1"/>
    <property type="molecule type" value="Genomic_DNA"/>
</dbReference>
<evidence type="ECO:0000313" key="21">
    <source>
        <dbReference type="Proteomes" id="UP001162640"/>
    </source>
</evidence>
<evidence type="ECO:0000256" key="10">
    <source>
        <dbReference type="ARBA" id="ARBA00023011"/>
    </source>
</evidence>
<evidence type="ECO:0000256" key="11">
    <source>
        <dbReference type="ARBA" id="ARBA00023098"/>
    </source>
</evidence>
<comment type="similarity">
    <text evidence="2">Belongs to the ERG4/ERG24 family.</text>
</comment>
<gene>
    <name evidence="20" type="ORF">TL16_g12936</name>
</gene>